<reference evidence="8 9" key="1">
    <citation type="submission" date="2015-02" db="EMBL/GenBank/DDBJ databases">
        <title>Single-cell genomics of uncultivated deep-branching MTB reveals a conserved set of magnetosome genes.</title>
        <authorList>
            <person name="Kolinko S."/>
            <person name="Richter M."/>
            <person name="Glockner F.O."/>
            <person name="Brachmann A."/>
            <person name="Schuler D."/>
        </authorList>
    </citation>
    <scope>NUCLEOTIDE SEQUENCE [LARGE SCALE GENOMIC DNA]</scope>
    <source>
        <strain evidence="8">TM-1</strain>
    </source>
</reference>
<organism evidence="8 9">
    <name type="scientific">Candidatus Magnetobacterium bavaricum</name>
    <dbReference type="NCBI Taxonomy" id="29290"/>
    <lineage>
        <taxon>Bacteria</taxon>
        <taxon>Pseudomonadati</taxon>
        <taxon>Nitrospirota</taxon>
        <taxon>Thermodesulfovibrionia</taxon>
        <taxon>Thermodesulfovibrionales</taxon>
        <taxon>Candidatus Magnetobacteriaceae</taxon>
        <taxon>Candidatus Magnetobacterium</taxon>
    </lineage>
</organism>
<dbReference type="Pfam" id="PF02518">
    <property type="entry name" value="HATPase_c"/>
    <property type="match status" value="1"/>
</dbReference>
<evidence type="ECO:0000256" key="2">
    <source>
        <dbReference type="ARBA" id="ARBA00022679"/>
    </source>
</evidence>
<dbReference type="EMBL" id="LACI01000490">
    <property type="protein sequence ID" value="KJU86703.1"/>
    <property type="molecule type" value="Genomic_DNA"/>
</dbReference>
<keyword evidence="5" id="KW-0067">ATP-binding</keyword>
<dbReference type="GO" id="GO:0005524">
    <property type="term" value="F:ATP binding"/>
    <property type="evidence" value="ECO:0007669"/>
    <property type="project" value="UniProtKB-KW"/>
</dbReference>
<evidence type="ECO:0000256" key="1">
    <source>
        <dbReference type="ARBA" id="ARBA00022553"/>
    </source>
</evidence>
<dbReference type="SUPFAM" id="SSF55874">
    <property type="entry name" value="ATPase domain of HSP90 chaperone/DNA topoisomerase II/histidine kinase"/>
    <property type="match status" value="1"/>
</dbReference>
<keyword evidence="6" id="KW-0902">Two-component regulatory system</keyword>
<dbReference type="Gene3D" id="3.30.565.10">
    <property type="entry name" value="Histidine kinase-like ATPase, C-terminal domain"/>
    <property type="match status" value="1"/>
</dbReference>
<sequence>MAQGCEGKKDENDFNCTTSVSCNIAHEINNYLTSMSLSLQVLRLKIEQTSNESIIMHSIDLIEWYLYSASRASRNLMAVNKLDKAAFQRVNINTIIMEVVALMAGVSDTQIHYELSVAVHVRGDYMALKGCFTHILRNAIESLPEGRGSVTISTSSCGDKIQIDVVDTGCGVSRDCISKVLDPCFYDKGQGRWLRIGACRRV</sequence>
<dbReference type="PANTHER" id="PTHR43065:SF10">
    <property type="entry name" value="PEROXIDE STRESS-ACTIVATED HISTIDINE KINASE MAK3"/>
    <property type="match status" value="1"/>
</dbReference>
<keyword evidence="1" id="KW-0597">Phosphoprotein</keyword>
<name>A0A0F3H181_9BACT</name>
<dbReference type="GO" id="GO:0016301">
    <property type="term" value="F:kinase activity"/>
    <property type="evidence" value="ECO:0007669"/>
    <property type="project" value="UniProtKB-KW"/>
</dbReference>
<comment type="caution">
    <text evidence="8">The sequence shown here is derived from an EMBL/GenBank/DDBJ whole genome shotgun (WGS) entry which is preliminary data.</text>
</comment>
<dbReference type="PROSITE" id="PS50109">
    <property type="entry name" value="HIS_KIN"/>
    <property type="match status" value="1"/>
</dbReference>
<protein>
    <submittedName>
        <fullName evidence="8">Two-component sensor histidine kinase</fullName>
    </submittedName>
</protein>
<dbReference type="PANTHER" id="PTHR43065">
    <property type="entry name" value="SENSOR HISTIDINE KINASE"/>
    <property type="match status" value="1"/>
</dbReference>
<dbReference type="Proteomes" id="UP000033423">
    <property type="component" value="Unassembled WGS sequence"/>
</dbReference>
<evidence type="ECO:0000256" key="5">
    <source>
        <dbReference type="ARBA" id="ARBA00022840"/>
    </source>
</evidence>
<keyword evidence="9" id="KW-1185">Reference proteome</keyword>
<dbReference type="AlphaFoldDB" id="A0A0F3H181"/>
<evidence type="ECO:0000313" key="8">
    <source>
        <dbReference type="EMBL" id="KJU86703.1"/>
    </source>
</evidence>
<evidence type="ECO:0000256" key="3">
    <source>
        <dbReference type="ARBA" id="ARBA00022741"/>
    </source>
</evidence>
<keyword evidence="4 8" id="KW-0418">Kinase</keyword>
<dbReference type="InterPro" id="IPR005467">
    <property type="entry name" value="His_kinase_dom"/>
</dbReference>
<proteinExistence type="predicted"/>
<dbReference type="InterPro" id="IPR003594">
    <property type="entry name" value="HATPase_dom"/>
</dbReference>
<gene>
    <name evidence="8" type="ORF">MBAV_001101</name>
</gene>
<evidence type="ECO:0000313" key="9">
    <source>
        <dbReference type="Proteomes" id="UP000033423"/>
    </source>
</evidence>
<evidence type="ECO:0000256" key="6">
    <source>
        <dbReference type="ARBA" id="ARBA00023012"/>
    </source>
</evidence>
<feature type="domain" description="Histidine kinase" evidence="7">
    <location>
        <begin position="23"/>
        <end position="202"/>
    </location>
</feature>
<evidence type="ECO:0000256" key="4">
    <source>
        <dbReference type="ARBA" id="ARBA00022777"/>
    </source>
</evidence>
<keyword evidence="2" id="KW-0808">Transferase</keyword>
<dbReference type="GO" id="GO:0000160">
    <property type="term" value="P:phosphorelay signal transduction system"/>
    <property type="evidence" value="ECO:0007669"/>
    <property type="project" value="UniProtKB-KW"/>
</dbReference>
<accession>A0A0F3H181</accession>
<dbReference type="InterPro" id="IPR036890">
    <property type="entry name" value="HATPase_C_sf"/>
</dbReference>
<keyword evidence="3" id="KW-0547">Nucleotide-binding</keyword>
<evidence type="ECO:0000259" key="7">
    <source>
        <dbReference type="PROSITE" id="PS50109"/>
    </source>
</evidence>